<keyword evidence="3" id="KW-0862">Zinc</keyword>
<dbReference type="OrthoDB" id="6105938at2759"/>
<comment type="caution">
    <text evidence="6">The sequence shown here is derived from an EMBL/GenBank/DDBJ whole genome shotgun (WGS) entry which is preliminary data.</text>
</comment>
<evidence type="ECO:0000256" key="3">
    <source>
        <dbReference type="ARBA" id="ARBA00022833"/>
    </source>
</evidence>
<dbReference type="AlphaFoldDB" id="A0A422NPZ5"/>
<dbReference type="GeneID" id="40320942"/>
<name>A0A422NPZ5_9TRYP</name>
<reference evidence="6 7" key="1">
    <citation type="journal article" date="2018" name="BMC Genomics">
        <title>Genomic comparison of Trypanosoma conorhini and Trypanosoma rangeli to Trypanosoma cruzi strains of high and low virulence.</title>
        <authorList>
            <person name="Bradwell K.R."/>
            <person name="Koparde V.N."/>
            <person name="Matveyev A.V."/>
            <person name="Serrano M.G."/>
            <person name="Alves J.M."/>
            <person name="Parikh H."/>
            <person name="Huang B."/>
            <person name="Lee V."/>
            <person name="Espinosa-Alvarez O."/>
            <person name="Ortiz P.A."/>
            <person name="Costa-Martins A.G."/>
            <person name="Teixeira M.M."/>
            <person name="Buck G.A."/>
        </authorList>
    </citation>
    <scope>NUCLEOTIDE SEQUENCE [LARGE SCALE GENOMIC DNA]</scope>
    <source>
        <strain evidence="6 7">025E</strain>
    </source>
</reference>
<dbReference type="RefSeq" id="XP_029225685.1">
    <property type="nucleotide sequence ID" value="XM_029374197.1"/>
</dbReference>
<dbReference type="InterPro" id="IPR013083">
    <property type="entry name" value="Znf_RING/FYVE/PHD"/>
</dbReference>
<dbReference type="SMART" id="SM00184">
    <property type="entry name" value="RING"/>
    <property type="match status" value="1"/>
</dbReference>
<dbReference type="Proteomes" id="UP000284403">
    <property type="component" value="Unassembled WGS sequence"/>
</dbReference>
<evidence type="ECO:0000256" key="1">
    <source>
        <dbReference type="ARBA" id="ARBA00022723"/>
    </source>
</evidence>
<sequence>MSCCRALGPPEALTCQVCLDSFQSPTQVFICGHIFCESCIRGATTCPTCRGHVEYTKPAPNSVRQGVLLLPVMCGSCGWQGTRQQSQTHRCGTKDTQSVYSSYPRLSDEELHRRAIDPSRGSIFHQPGTFKGIPLSSEVAPNRK</sequence>
<organism evidence="6 7">
    <name type="scientific">Trypanosoma conorhini</name>
    <dbReference type="NCBI Taxonomy" id="83891"/>
    <lineage>
        <taxon>Eukaryota</taxon>
        <taxon>Discoba</taxon>
        <taxon>Euglenozoa</taxon>
        <taxon>Kinetoplastea</taxon>
        <taxon>Metakinetoplastina</taxon>
        <taxon>Trypanosomatida</taxon>
        <taxon>Trypanosomatidae</taxon>
        <taxon>Trypanosoma</taxon>
    </lineage>
</organism>
<dbReference type="InterPro" id="IPR017907">
    <property type="entry name" value="Znf_RING_CS"/>
</dbReference>
<dbReference type="Pfam" id="PF13923">
    <property type="entry name" value="zf-C3HC4_2"/>
    <property type="match status" value="1"/>
</dbReference>
<evidence type="ECO:0000256" key="4">
    <source>
        <dbReference type="PROSITE-ProRule" id="PRU00175"/>
    </source>
</evidence>
<dbReference type="SUPFAM" id="SSF57850">
    <property type="entry name" value="RING/U-box"/>
    <property type="match status" value="1"/>
</dbReference>
<protein>
    <submittedName>
        <fullName evidence="6">EF hand</fullName>
    </submittedName>
</protein>
<dbReference type="PROSITE" id="PS00518">
    <property type="entry name" value="ZF_RING_1"/>
    <property type="match status" value="1"/>
</dbReference>
<dbReference type="PROSITE" id="PS50089">
    <property type="entry name" value="ZF_RING_2"/>
    <property type="match status" value="1"/>
</dbReference>
<gene>
    <name evidence="6" type="ORF">Tco025E_07331</name>
</gene>
<keyword evidence="1" id="KW-0479">Metal-binding</keyword>
<dbReference type="EMBL" id="MKKU01000562">
    <property type="protein sequence ID" value="RNF07570.1"/>
    <property type="molecule type" value="Genomic_DNA"/>
</dbReference>
<evidence type="ECO:0000259" key="5">
    <source>
        <dbReference type="PROSITE" id="PS50089"/>
    </source>
</evidence>
<dbReference type="GO" id="GO:0008270">
    <property type="term" value="F:zinc ion binding"/>
    <property type="evidence" value="ECO:0007669"/>
    <property type="project" value="UniProtKB-KW"/>
</dbReference>
<dbReference type="InterPro" id="IPR001841">
    <property type="entry name" value="Znf_RING"/>
</dbReference>
<feature type="domain" description="RING-type" evidence="5">
    <location>
        <begin position="15"/>
        <end position="50"/>
    </location>
</feature>
<dbReference type="Gene3D" id="3.30.40.10">
    <property type="entry name" value="Zinc/RING finger domain, C3HC4 (zinc finger)"/>
    <property type="match status" value="1"/>
</dbReference>
<evidence type="ECO:0000313" key="6">
    <source>
        <dbReference type="EMBL" id="RNF07570.1"/>
    </source>
</evidence>
<keyword evidence="7" id="KW-1185">Reference proteome</keyword>
<accession>A0A422NPZ5</accession>
<keyword evidence="2 4" id="KW-0863">Zinc-finger</keyword>
<evidence type="ECO:0000256" key="2">
    <source>
        <dbReference type="ARBA" id="ARBA00022771"/>
    </source>
</evidence>
<proteinExistence type="predicted"/>
<evidence type="ECO:0000313" key="7">
    <source>
        <dbReference type="Proteomes" id="UP000284403"/>
    </source>
</evidence>